<keyword evidence="1" id="KW-0238">DNA-binding</keyword>
<dbReference type="Proteomes" id="UP000260943">
    <property type="component" value="Unassembled WGS sequence"/>
</dbReference>
<feature type="transmembrane region" description="Helical" evidence="2">
    <location>
        <begin position="187"/>
        <end position="209"/>
    </location>
</feature>
<feature type="transmembrane region" description="Helical" evidence="2">
    <location>
        <begin position="285"/>
        <end position="306"/>
    </location>
</feature>
<dbReference type="PANTHER" id="PTHR46558:SF4">
    <property type="entry name" value="DNA-BIDING PHAGE PROTEIN"/>
    <property type="match status" value="1"/>
</dbReference>
<reference evidence="4 5" key="1">
    <citation type="submission" date="2018-08" db="EMBL/GenBank/DDBJ databases">
        <title>A genome reference for cultivated species of the human gut microbiota.</title>
        <authorList>
            <person name="Zou Y."/>
            <person name="Xue W."/>
            <person name="Luo G."/>
        </authorList>
    </citation>
    <scope>NUCLEOTIDE SEQUENCE [LARGE SCALE GENOMIC DNA]</scope>
    <source>
        <strain evidence="4 5">TF08-14</strain>
    </source>
</reference>
<dbReference type="InterPro" id="IPR001387">
    <property type="entry name" value="Cro/C1-type_HTH"/>
</dbReference>
<evidence type="ECO:0000313" key="5">
    <source>
        <dbReference type="Proteomes" id="UP000260943"/>
    </source>
</evidence>
<feature type="transmembrane region" description="Helical" evidence="2">
    <location>
        <begin position="100"/>
        <end position="118"/>
    </location>
</feature>
<proteinExistence type="predicted"/>
<organism evidence="4 5">
    <name type="scientific">Collinsella tanakaei</name>
    <dbReference type="NCBI Taxonomy" id="626935"/>
    <lineage>
        <taxon>Bacteria</taxon>
        <taxon>Bacillati</taxon>
        <taxon>Actinomycetota</taxon>
        <taxon>Coriobacteriia</taxon>
        <taxon>Coriobacteriales</taxon>
        <taxon>Coriobacteriaceae</taxon>
        <taxon>Collinsella</taxon>
    </lineage>
</organism>
<keyword evidence="2" id="KW-0472">Membrane</keyword>
<dbReference type="SUPFAM" id="SSF47413">
    <property type="entry name" value="lambda repressor-like DNA-binding domains"/>
    <property type="match status" value="1"/>
</dbReference>
<dbReference type="PANTHER" id="PTHR46558">
    <property type="entry name" value="TRACRIPTIONAL REGULATORY PROTEIN-RELATED-RELATED"/>
    <property type="match status" value="1"/>
</dbReference>
<keyword evidence="2" id="KW-0812">Transmembrane</keyword>
<feature type="transmembrane region" description="Helical" evidence="2">
    <location>
        <begin position="221"/>
        <end position="241"/>
    </location>
</feature>
<dbReference type="InterPro" id="IPR010982">
    <property type="entry name" value="Lambda_DNA-bd_dom_sf"/>
</dbReference>
<dbReference type="RefSeq" id="WP_117679259.1">
    <property type="nucleotide sequence ID" value="NZ_CAJJKC010000007.1"/>
</dbReference>
<dbReference type="Pfam" id="PF01381">
    <property type="entry name" value="HTH_3"/>
    <property type="match status" value="1"/>
</dbReference>
<dbReference type="Gene3D" id="1.10.260.40">
    <property type="entry name" value="lambda repressor-like DNA-binding domains"/>
    <property type="match status" value="1"/>
</dbReference>
<evidence type="ECO:0000256" key="1">
    <source>
        <dbReference type="ARBA" id="ARBA00023125"/>
    </source>
</evidence>
<feature type="transmembrane region" description="Helical" evidence="2">
    <location>
        <begin position="331"/>
        <end position="350"/>
    </location>
</feature>
<evidence type="ECO:0000259" key="3">
    <source>
        <dbReference type="PROSITE" id="PS50943"/>
    </source>
</evidence>
<dbReference type="SMART" id="SM00530">
    <property type="entry name" value="HTH_XRE"/>
    <property type="match status" value="1"/>
</dbReference>
<protein>
    <submittedName>
        <fullName evidence="4">XRE family transcriptional regulator</fullName>
    </submittedName>
</protein>
<feature type="transmembrane region" description="Helical" evidence="2">
    <location>
        <begin position="138"/>
        <end position="158"/>
    </location>
</feature>
<comment type="caution">
    <text evidence="4">The sequence shown here is derived from an EMBL/GenBank/DDBJ whole genome shotgun (WGS) entry which is preliminary data.</text>
</comment>
<name>A0A3E4QWR4_9ACTN</name>
<dbReference type="EMBL" id="QSRJ01000003">
    <property type="protein sequence ID" value="RGL11254.1"/>
    <property type="molecule type" value="Genomic_DNA"/>
</dbReference>
<dbReference type="GO" id="GO:0003677">
    <property type="term" value="F:DNA binding"/>
    <property type="evidence" value="ECO:0007669"/>
    <property type="project" value="UniProtKB-KW"/>
</dbReference>
<gene>
    <name evidence="4" type="ORF">DXC81_03865</name>
</gene>
<dbReference type="PROSITE" id="PS50943">
    <property type="entry name" value="HTH_CROC1"/>
    <property type="match status" value="1"/>
</dbReference>
<sequence length="357" mass="38787">MSFRDNLQHLRATRNMTQEQLAMLLGVSRQSVTKWEAEKSYPEMDKLIKICQIFECSLDDLVQGDLTDRAPVPDAKAMPAGPATDVCGYDEHTRRFARRVPTGVAAFVLGVVGLVLFEEGTALRGLFNSGMAASWGELLGLGALFAGVLAGVGILVSAGMEHSAFVKAHPFIEDFYTDEDRLQARQVLVRGLVAGLMFIMMGILLGNFIEHQSGAEAPAGAALLALVAVGVWLIVYAGMMYGRVDINEYNRDAVEELEVEDIARIDVPETVRDELRLAKRMHKKIETACVVIMLVSTIFTLIWLFMGPSLAGTTWDAIGSGHAAADSPVSYFWLPLVIGGILCAIVSIVLKGIDGDR</sequence>
<accession>A0A3E4QWR4</accession>
<dbReference type="CDD" id="cd00093">
    <property type="entry name" value="HTH_XRE"/>
    <property type="match status" value="1"/>
</dbReference>
<dbReference type="AlphaFoldDB" id="A0A3E4QWR4"/>
<evidence type="ECO:0000313" key="4">
    <source>
        <dbReference type="EMBL" id="RGL11254.1"/>
    </source>
</evidence>
<keyword evidence="2" id="KW-1133">Transmembrane helix</keyword>
<feature type="domain" description="HTH cro/C1-type" evidence="3">
    <location>
        <begin position="7"/>
        <end position="61"/>
    </location>
</feature>
<evidence type="ECO:0000256" key="2">
    <source>
        <dbReference type="SAM" id="Phobius"/>
    </source>
</evidence>